<organism evidence="1 2">
    <name type="scientific">Chaenocephalus aceratus</name>
    <name type="common">Blackfin icefish</name>
    <name type="synonym">Chaenichthys aceratus</name>
    <dbReference type="NCBI Taxonomy" id="36190"/>
    <lineage>
        <taxon>Eukaryota</taxon>
        <taxon>Metazoa</taxon>
        <taxon>Chordata</taxon>
        <taxon>Craniata</taxon>
        <taxon>Vertebrata</taxon>
        <taxon>Euteleostomi</taxon>
        <taxon>Actinopterygii</taxon>
        <taxon>Neopterygii</taxon>
        <taxon>Teleostei</taxon>
        <taxon>Neoteleostei</taxon>
        <taxon>Acanthomorphata</taxon>
        <taxon>Eupercaria</taxon>
        <taxon>Perciformes</taxon>
        <taxon>Notothenioidei</taxon>
        <taxon>Channichthyidae</taxon>
        <taxon>Chaenocephalus</taxon>
    </lineage>
</organism>
<accession>A0ACB9WVP1</accession>
<proteinExistence type="predicted"/>
<dbReference type="Proteomes" id="UP001057452">
    <property type="component" value="Chromosome 11"/>
</dbReference>
<protein>
    <submittedName>
        <fullName evidence="1">Uncharacterized protein</fullName>
    </submittedName>
</protein>
<gene>
    <name evidence="1" type="ORF">KUCAC02_011220</name>
</gene>
<dbReference type="EMBL" id="CM043795">
    <property type="protein sequence ID" value="KAI4817847.1"/>
    <property type="molecule type" value="Genomic_DNA"/>
</dbReference>
<name>A0ACB9WVP1_CHAAC</name>
<keyword evidence="2" id="KW-1185">Reference proteome</keyword>
<sequence>MGWKESSKKKKIIICLLAVSIKCQNKVPAIPQTSCRGRCYEPYDSEVPSCRCDKNCESSKSCCFDYHDTQQWECTKLRCGEKRLTQSRCHCSDDCLSAGDCCTNFKHVCHVDTEWVEDPCADLSAPSCPAGFRQQPLLLVSLDGLRAEYLQTWAALIPVLDKLKQCGTSAPYMQAAFPSKTFPNHYTIGLYPESNGLIDNVMYDPVFDASFSLSNPEKDNPAWYLGQPNRDFLDAASAMVWWKGVDLPPPNISSWVHLPNLSLDRQDHGILGSGRR</sequence>
<evidence type="ECO:0000313" key="1">
    <source>
        <dbReference type="EMBL" id="KAI4817847.1"/>
    </source>
</evidence>
<evidence type="ECO:0000313" key="2">
    <source>
        <dbReference type="Proteomes" id="UP001057452"/>
    </source>
</evidence>
<comment type="caution">
    <text evidence="1">The sequence shown here is derived from an EMBL/GenBank/DDBJ whole genome shotgun (WGS) entry which is preliminary data.</text>
</comment>
<reference evidence="1" key="1">
    <citation type="submission" date="2022-05" db="EMBL/GenBank/DDBJ databases">
        <title>Chromosome-level genome of Chaenocephalus aceratus.</title>
        <authorList>
            <person name="Park H."/>
        </authorList>
    </citation>
    <scope>NUCLEOTIDE SEQUENCE</scope>
    <source>
        <strain evidence="1">KU_202001</strain>
    </source>
</reference>